<accession>A0ABQ1JR03</accession>
<dbReference type="Pfam" id="PF00144">
    <property type="entry name" value="Beta-lactamase"/>
    <property type="match status" value="1"/>
</dbReference>
<gene>
    <name evidence="3" type="ORF">GCM10007424_13820</name>
</gene>
<dbReference type="InterPro" id="IPR012338">
    <property type="entry name" value="Beta-lactam/transpept-like"/>
</dbReference>
<feature type="chain" id="PRO_5047478175" evidence="1">
    <location>
        <begin position="22"/>
        <end position="358"/>
    </location>
</feature>
<feature type="domain" description="Beta-lactamase-related" evidence="2">
    <location>
        <begin position="69"/>
        <end position="329"/>
    </location>
</feature>
<keyword evidence="4" id="KW-1185">Reference proteome</keyword>
<dbReference type="PANTHER" id="PTHR43283:SF7">
    <property type="entry name" value="BETA-LACTAMASE-RELATED DOMAIN-CONTAINING PROTEIN"/>
    <property type="match status" value="1"/>
</dbReference>
<dbReference type="Proteomes" id="UP000615760">
    <property type="component" value="Unassembled WGS sequence"/>
</dbReference>
<proteinExistence type="predicted"/>
<keyword evidence="3" id="KW-0378">Hydrolase</keyword>
<evidence type="ECO:0000313" key="3">
    <source>
        <dbReference type="EMBL" id="GGB75085.1"/>
    </source>
</evidence>
<reference evidence="4" key="1">
    <citation type="journal article" date="2019" name="Int. J. Syst. Evol. Microbiol.">
        <title>The Global Catalogue of Microorganisms (GCM) 10K type strain sequencing project: providing services to taxonomists for standard genome sequencing and annotation.</title>
        <authorList>
            <consortium name="The Broad Institute Genomics Platform"/>
            <consortium name="The Broad Institute Genome Sequencing Center for Infectious Disease"/>
            <person name="Wu L."/>
            <person name="Ma J."/>
        </authorList>
    </citation>
    <scope>NUCLEOTIDE SEQUENCE [LARGE SCALE GENOMIC DNA]</scope>
    <source>
        <strain evidence="4">CGMCC 1.15461</strain>
    </source>
</reference>
<evidence type="ECO:0000256" key="1">
    <source>
        <dbReference type="SAM" id="SignalP"/>
    </source>
</evidence>
<dbReference type="RefSeq" id="WP_188620528.1">
    <property type="nucleotide sequence ID" value="NZ_BMJE01000003.1"/>
</dbReference>
<keyword evidence="1" id="KW-0732">Signal</keyword>
<dbReference type="PROSITE" id="PS51257">
    <property type="entry name" value="PROKAR_LIPOPROTEIN"/>
    <property type="match status" value="1"/>
</dbReference>
<dbReference type="PANTHER" id="PTHR43283">
    <property type="entry name" value="BETA-LACTAMASE-RELATED"/>
    <property type="match status" value="1"/>
</dbReference>
<dbReference type="EMBL" id="BMJE01000003">
    <property type="protein sequence ID" value="GGB75085.1"/>
    <property type="molecule type" value="Genomic_DNA"/>
</dbReference>
<feature type="signal peptide" evidence="1">
    <location>
        <begin position="1"/>
        <end position="21"/>
    </location>
</feature>
<organism evidence="3 4">
    <name type="scientific">Flavobacterium suaedae</name>
    <dbReference type="NCBI Taxonomy" id="1767027"/>
    <lineage>
        <taxon>Bacteria</taxon>
        <taxon>Pseudomonadati</taxon>
        <taxon>Bacteroidota</taxon>
        <taxon>Flavobacteriia</taxon>
        <taxon>Flavobacteriales</taxon>
        <taxon>Flavobacteriaceae</taxon>
        <taxon>Flavobacterium</taxon>
    </lineage>
</organism>
<sequence>MKKLLLILPALLLFSCNTDDSDIVTTNTTMYFPENNSDYWKKTTVQEIGWNEDGIAPLLDFLNTEKTRAFIILADGKIVMENYFNGHSRYKKWYWGSADKTLTAAITGIAEQNGYVNVNNKVSDYLGTSWTSAPPEKEDMITCKHLLTMTSGLNEDYGNNISATGLQYHCDAGTRWAFHPVDNKLQDIVQEATGENWIQYFNDELQYPIGMEGEWREMNNLKTYWSDARSIARYGLLALNKGKWKSQQIIDSDYFTSCTSSSQEINKSYGYAWWLNGKENYYLPLNDEEFTGSMIASAPSDMYMAMGEGNQKLYIVPSRKIVVIRMGETPDEETIEDINAPSTNFDNELWAKINTLIN</sequence>
<comment type="caution">
    <text evidence="3">The sequence shown here is derived from an EMBL/GenBank/DDBJ whole genome shotgun (WGS) entry which is preliminary data.</text>
</comment>
<evidence type="ECO:0000259" key="2">
    <source>
        <dbReference type="Pfam" id="PF00144"/>
    </source>
</evidence>
<name>A0ABQ1JR03_9FLAO</name>
<dbReference type="InterPro" id="IPR050789">
    <property type="entry name" value="Diverse_Enzym_Activities"/>
</dbReference>
<dbReference type="Gene3D" id="3.40.710.10">
    <property type="entry name" value="DD-peptidase/beta-lactamase superfamily"/>
    <property type="match status" value="1"/>
</dbReference>
<dbReference type="InterPro" id="IPR001466">
    <property type="entry name" value="Beta-lactam-related"/>
</dbReference>
<dbReference type="SUPFAM" id="SSF56601">
    <property type="entry name" value="beta-lactamase/transpeptidase-like"/>
    <property type="match status" value="1"/>
</dbReference>
<protein>
    <submittedName>
        <fullName evidence="3">Serine hydrolase</fullName>
    </submittedName>
</protein>
<evidence type="ECO:0000313" key="4">
    <source>
        <dbReference type="Proteomes" id="UP000615760"/>
    </source>
</evidence>
<dbReference type="GO" id="GO:0016787">
    <property type="term" value="F:hydrolase activity"/>
    <property type="evidence" value="ECO:0007669"/>
    <property type="project" value="UniProtKB-KW"/>
</dbReference>